<dbReference type="AlphaFoldDB" id="A0A1A9V717"/>
<evidence type="ECO:0000313" key="1">
    <source>
        <dbReference type="EnsemblMetazoa" id="GAUT027984-PA"/>
    </source>
</evidence>
<sequence>MTTKEILENLQHCYDSKIYRREVQKSYRQHSDECSDSCEELSILGIHKFPSRDAVDILSVKSSLQFVVDVWHENADPTCKCNGPLSIDEYLGAVPMKPEVTSSSVQQLLVSRNFVEAKQMKM</sequence>
<accession>A0A1A9V717</accession>
<reference evidence="1" key="1">
    <citation type="submission" date="2020-05" db="UniProtKB">
        <authorList>
            <consortium name="EnsemblMetazoa"/>
        </authorList>
    </citation>
    <scope>IDENTIFICATION</scope>
    <source>
        <strain evidence="1">TTRI</strain>
    </source>
</reference>
<evidence type="ECO:0000313" key="2">
    <source>
        <dbReference type="Proteomes" id="UP000078200"/>
    </source>
</evidence>
<dbReference type="EnsemblMetazoa" id="GAUT027984-RA">
    <property type="protein sequence ID" value="GAUT027984-PA"/>
    <property type="gene ID" value="GAUT027984"/>
</dbReference>
<name>A0A1A9V717_GLOAU</name>
<protein>
    <submittedName>
        <fullName evidence="1">Uncharacterized protein</fullName>
    </submittedName>
</protein>
<keyword evidence="2" id="KW-1185">Reference proteome</keyword>
<dbReference type="VEuPathDB" id="VectorBase:GAUT027984"/>
<dbReference type="Proteomes" id="UP000078200">
    <property type="component" value="Unassembled WGS sequence"/>
</dbReference>
<proteinExistence type="predicted"/>
<organism evidence="1 2">
    <name type="scientific">Glossina austeni</name>
    <name type="common">Savannah tsetse fly</name>
    <dbReference type="NCBI Taxonomy" id="7395"/>
    <lineage>
        <taxon>Eukaryota</taxon>
        <taxon>Metazoa</taxon>
        <taxon>Ecdysozoa</taxon>
        <taxon>Arthropoda</taxon>
        <taxon>Hexapoda</taxon>
        <taxon>Insecta</taxon>
        <taxon>Pterygota</taxon>
        <taxon>Neoptera</taxon>
        <taxon>Endopterygota</taxon>
        <taxon>Diptera</taxon>
        <taxon>Brachycera</taxon>
        <taxon>Muscomorpha</taxon>
        <taxon>Hippoboscoidea</taxon>
        <taxon>Glossinidae</taxon>
        <taxon>Glossina</taxon>
    </lineage>
</organism>